<keyword evidence="2" id="KW-1185">Reference proteome</keyword>
<sequence length="342" mass="39508">MIAIHNSKSGFHPAWIVYCQEQGIPFKLVNCLDDDIIEQLKGFEALLWHHSHMVPKDLIAAKTILAALSHLGFPVFPDYRTNWHFDDKLAQKYLLESLELPLVKTFVFYDTEHALSWAKGTNFPMVHKLKTGSGSKHVQLVVNYNEARKIILKAFGKGFSNYSPYNSLKERVYQFKNGKAHWISLVKGLLRFVHYPEYATVQGKERGYVLFQEFVPNNPSDIRVIVIGNKAFAITRWVRKDDFRASGSGHFSHDPDMIPLSCVESAFKANQKLKGQCFAFDFVIDQQQNPRIIEVSYGFSPEVFRLCPGYWDKNLIWHDGRFIPEHWMIEILLKKVGVDKPF</sequence>
<evidence type="ECO:0000313" key="1">
    <source>
        <dbReference type="EMBL" id="ERM81542.1"/>
    </source>
</evidence>
<dbReference type="GO" id="GO:0005524">
    <property type="term" value="F:ATP binding"/>
    <property type="evidence" value="ECO:0007669"/>
    <property type="project" value="InterPro"/>
</dbReference>
<dbReference type="EMBL" id="AWXR01000048">
    <property type="protein sequence ID" value="ERM81542.1"/>
    <property type="molecule type" value="Genomic_DNA"/>
</dbReference>
<dbReference type="eggNOG" id="COG0189">
    <property type="taxonomic scope" value="Bacteria"/>
</dbReference>
<dbReference type="GO" id="GO:0018169">
    <property type="term" value="F:ribosomal S6-glutamic acid ligase activity"/>
    <property type="evidence" value="ECO:0007669"/>
    <property type="project" value="TreeGrafter"/>
</dbReference>
<gene>
    <name evidence="1" type="ORF">P872_09305</name>
</gene>
<evidence type="ECO:0000313" key="2">
    <source>
        <dbReference type="Proteomes" id="UP000016843"/>
    </source>
</evidence>
<dbReference type="OrthoDB" id="1704979at2"/>
<dbReference type="Gene3D" id="3.30.1490.20">
    <property type="entry name" value="ATP-grasp fold, A domain"/>
    <property type="match status" value="1"/>
</dbReference>
<evidence type="ECO:0008006" key="3">
    <source>
        <dbReference type="Google" id="ProtNLM"/>
    </source>
</evidence>
<dbReference type="GO" id="GO:0005737">
    <property type="term" value="C:cytoplasm"/>
    <property type="evidence" value="ECO:0007669"/>
    <property type="project" value="TreeGrafter"/>
</dbReference>
<dbReference type="InterPro" id="IPR013815">
    <property type="entry name" value="ATP_grasp_subdomain_1"/>
</dbReference>
<protein>
    <recommendedName>
        <fullName evidence="3">ATP-grasp domain-containing protein</fullName>
    </recommendedName>
</protein>
<dbReference type="Proteomes" id="UP000016843">
    <property type="component" value="Unassembled WGS sequence"/>
</dbReference>
<dbReference type="RefSeq" id="WP_019599124.1">
    <property type="nucleotide sequence ID" value="NZ_AWXR01000048.1"/>
</dbReference>
<name>U5C051_9BACT</name>
<dbReference type="Gene3D" id="3.30.470.20">
    <property type="entry name" value="ATP-grasp fold, B domain"/>
    <property type="match status" value="1"/>
</dbReference>
<dbReference type="PANTHER" id="PTHR21621:SF0">
    <property type="entry name" value="BETA-CITRYLGLUTAMATE SYNTHASE B-RELATED"/>
    <property type="match status" value="1"/>
</dbReference>
<comment type="caution">
    <text evidence="1">The sequence shown here is derived from an EMBL/GenBank/DDBJ whole genome shotgun (WGS) entry which is preliminary data.</text>
</comment>
<dbReference type="SUPFAM" id="SSF56059">
    <property type="entry name" value="Glutathione synthetase ATP-binding domain-like"/>
    <property type="match status" value="1"/>
</dbReference>
<reference evidence="1 2" key="1">
    <citation type="journal article" date="2013" name="Genome Announc.">
        <title>Draft Genome Sequence of the Psychrophilic and Alkaliphilic Rhodonellum psychrophilum Strain GCM71T.</title>
        <authorList>
            <person name="Hauptmann A.L."/>
            <person name="Glaring M.A."/>
            <person name="Hallin P.F."/>
            <person name="Prieme A."/>
            <person name="Stougaard P."/>
        </authorList>
    </citation>
    <scope>NUCLEOTIDE SEQUENCE [LARGE SCALE GENOMIC DNA]</scope>
    <source>
        <strain evidence="1 2">GCM71</strain>
    </source>
</reference>
<dbReference type="GO" id="GO:0009432">
    <property type="term" value="P:SOS response"/>
    <property type="evidence" value="ECO:0007669"/>
    <property type="project" value="TreeGrafter"/>
</dbReference>
<dbReference type="AlphaFoldDB" id="U5C051"/>
<dbReference type="PANTHER" id="PTHR21621">
    <property type="entry name" value="RIBOSOMAL PROTEIN S6 MODIFICATION PROTEIN"/>
    <property type="match status" value="1"/>
</dbReference>
<accession>U5C051</accession>
<proteinExistence type="predicted"/>
<organism evidence="1 2">
    <name type="scientific">Rhodonellum psychrophilum GCM71 = DSM 17998</name>
    <dbReference type="NCBI Taxonomy" id="1123057"/>
    <lineage>
        <taxon>Bacteria</taxon>
        <taxon>Pseudomonadati</taxon>
        <taxon>Bacteroidota</taxon>
        <taxon>Cytophagia</taxon>
        <taxon>Cytophagales</taxon>
        <taxon>Cytophagaceae</taxon>
        <taxon>Rhodonellum</taxon>
    </lineage>
</organism>